<dbReference type="Pfam" id="PF04199">
    <property type="entry name" value="Cyclase"/>
    <property type="match status" value="1"/>
</dbReference>
<protein>
    <recommendedName>
        <fullName evidence="5">Cyclase</fullName>
    </recommendedName>
</protein>
<evidence type="ECO:0008006" key="5">
    <source>
        <dbReference type="Google" id="ProtNLM"/>
    </source>
</evidence>
<organism evidence="3 4">
    <name type="scientific">Talaromyces atroroseus</name>
    <dbReference type="NCBI Taxonomy" id="1441469"/>
    <lineage>
        <taxon>Eukaryota</taxon>
        <taxon>Fungi</taxon>
        <taxon>Dikarya</taxon>
        <taxon>Ascomycota</taxon>
        <taxon>Pezizomycotina</taxon>
        <taxon>Eurotiomycetes</taxon>
        <taxon>Eurotiomycetidae</taxon>
        <taxon>Eurotiales</taxon>
        <taxon>Trichocomaceae</taxon>
        <taxon>Talaromyces</taxon>
        <taxon>Talaromyces sect. Trachyspermi</taxon>
    </lineage>
</organism>
<evidence type="ECO:0000313" key="3">
    <source>
        <dbReference type="EMBL" id="OKL63797.1"/>
    </source>
</evidence>
<evidence type="ECO:0000313" key="4">
    <source>
        <dbReference type="Proteomes" id="UP000214365"/>
    </source>
</evidence>
<dbReference type="AlphaFoldDB" id="A0A225BCM4"/>
<comment type="caution">
    <text evidence="3">The sequence shown here is derived from an EMBL/GenBank/DDBJ whole genome shotgun (WGS) entry which is preliminary data.</text>
</comment>
<accession>A0A225BCM4</accession>
<gene>
    <name evidence="3" type="ORF">UA08_00750</name>
</gene>
<dbReference type="PANTHER" id="PTHR34861">
    <property type="match status" value="1"/>
</dbReference>
<comment type="similarity">
    <text evidence="1">Belongs to the Cyclase 1 superfamily.</text>
</comment>
<keyword evidence="4" id="KW-1185">Reference proteome</keyword>
<sequence>MAHKPQQVAALIEQTPNPRSQNPNSLPWDPSNDIFPRRHELPTSIPHHVGAPKDAAWVWGENDYKGRINLLTAQRVANAAKSEIRTGQTVRLDLPLQIPSSPAFGRKSATHRVVDLGGIAYDDIIDNMNPQSGSQWDGFRHTKTSDIVAPDAPDSKCSIHHWSSSSSTVSHDHTTTTTGGISGRAILLDYWSYAESTPGKLYDPYTGHAIPFSDLQACAAAQGINLLPARDGGDVQVGDILLIRSGWVSRYHSLTDEQRHKAASRHVHVFASQVTGKEEVQEWAGIKQEQATLDWLHDCYFSAVAGDAPSFERWPSQVDWLFHEYVLALWGMPLGEMWDLEELAALCRREKRWTFFLSSAPDVVYGGVGSHPNATAIF</sequence>
<dbReference type="EMBL" id="LFMY01000001">
    <property type="protein sequence ID" value="OKL63797.1"/>
    <property type="molecule type" value="Genomic_DNA"/>
</dbReference>
<evidence type="ECO:0000256" key="2">
    <source>
        <dbReference type="SAM" id="MobiDB-lite"/>
    </source>
</evidence>
<name>A0A225BCM4_TALAT</name>
<dbReference type="RefSeq" id="XP_020123918.1">
    <property type="nucleotide sequence ID" value="XM_020260591.1"/>
</dbReference>
<evidence type="ECO:0000256" key="1">
    <source>
        <dbReference type="ARBA" id="ARBA00007865"/>
    </source>
</evidence>
<dbReference type="InterPro" id="IPR037175">
    <property type="entry name" value="KFase_sf"/>
</dbReference>
<dbReference type="Proteomes" id="UP000214365">
    <property type="component" value="Unassembled WGS sequence"/>
</dbReference>
<dbReference type="PANTHER" id="PTHR34861:SF10">
    <property type="entry name" value="CYCLASE"/>
    <property type="match status" value="1"/>
</dbReference>
<dbReference type="OrthoDB" id="5396at2759"/>
<dbReference type="InterPro" id="IPR007325">
    <property type="entry name" value="KFase/CYL"/>
</dbReference>
<dbReference type="STRING" id="1441469.A0A225BCM4"/>
<feature type="region of interest" description="Disordered" evidence="2">
    <location>
        <begin position="13"/>
        <end position="33"/>
    </location>
</feature>
<reference evidence="3 4" key="1">
    <citation type="submission" date="2015-06" db="EMBL/GenBank/DDBJ databases">
        <title>Talaromyces atroroseus IBT 11181 draft genome.</title>
        <authorList>
            <person name="Rasmussen K.B."/>
            <person name="Rasmussen S."/>
            <person name="Petersen B."/>
            <person name="Sicheritz-Ponten T."/>
            <person name="Mortensen U.H."/>
            <person name="Thrane U."/>
        </authorList>
    </citation>
    <scope>NUCLEOTIDE SEQUENCE [LARGE SCALE GENOMIC DNA]</scope>
    <source>
        <strain evidence="3 4">IBT 11181</strain>
    </source>
</reference>
<dbReference type="Gene3D" id="3.50.30.50">
    <property type="entry name" value="Putative cyclase"/>
    <property type="match status" value="1"/>
</dbReference>
<dbReference type="SUPFAM" id="SSF102198">
    <property type="entry name" value="Putative cyclase"/>
    <property type="match status" value="1"/>
</dbReference>
<dbReference type="GeneID" id="31000505"/>
<feature type="compositionally biased region" description="Polar residues" evidence="2">
    <location>
        <begin position="14"/>
        <end position="25"/>
    </location>
</feature>
<dbReference type="GO" id="GO:0004061">
    <property type="term" value="F:arylformamidase activity"/>
    <property type="evidence" value="ECO:0007669"/>
    <property type="project" value="InterPro"/>
</dbReference>
<proteinExistence type="inferred from homology"/>
<dbReference type="GO" id="GO:0019441">
    <property type="term" value="P:L-tryptophan catabolic process to kynurenine"/>
    <property type="evidence" value="ECO:0007669"/>
    <property type="project" value="InterPro"/>
</dbReference>